<proteinExistence type="predicted"/>
<keyword evidence="1 2" id="KW-0732">Signal</keyword>
<dbReference type="RefSeq" id="WP_284341749.1">
    <property type="nucleotide sequence ID" value="NZ_BSNS01000020.1"/>
</dbReference>
<evidence type="ECO:0008006" key="7">
    <source>
        <dbReference type="Google" id="ProtNLM"/>
    </source>
</evidence>
<evidence type="ECO:0000313" key="6">
    <source>
        <dbReference type="Proteomes" id="UP001156691"/>
    </source>
</evidence>
<gene>
    <name evidence="5" type="ORF">GCM10010862_35940</name>
</gene>
<keyword evidence="6" id="KW-1185">Reference proteome</keyword>
<dbReference type="InterPro" id="IPR049712">
    <property type="entry name" value="Poly_export"/>
</dbReference>
<feature type="domain" description="Soluble ligand binding" evidence="4">
    <location>
        <begin position="121"/>
        <end position="170"/>
    </location>
</feature>
<dbReference type="Pfam" id="PF10531">
    <property type="entry name" value="SLBB"/>
    <property type="match status" value="1"/>
</dbReference>
<evidence type="ECO:0000256" key="1">
    <source>
        <dbReference type="ARBA" id="ARBA00022729"/>
    </source>
</evidence>
<dbReference type="Gene3D" id="3.30.1950.10">
    <property type="entry name" value="wza like domain"/>
    <property type="match status" value="1"/>
</dbReference>
<accession>A0ABQ5W9W0</accession>
<evidence type="ECO:0000259" key="4">
    <source>
        <dbReference type="Pfam" id="PF10531"/>
    </source>
</evidence>
<feature type="domain" description="Polysaccharide export protein N-terminal" evidence="3">
    <location>
        <begin position="41"/>
        <end position="115"/>
    </location>
</feature>
<dbReference type="PANTHER" id="PTHR33619">
    <property type="entry name" value="POLYSACCHARIDE EXPORT PROTEIN GFCE-RELATED"/>
    <property type="match status" value="1"/>
</dbReference>
<dbReference type="Pfam" id="PF02563">
    <property type="entry name" value="Poly_export"/>
    <property type="match status" value="1"/>
</dbReference>
<dbReference type="Gene3D" id="3.10.560.10">
    <property type="entry name" value="Outer membrane lipoprotein wza domain like"/>
    <property type="match status" value="1"/>
</dbReference>
<comment type="caution">
    <text evidence="5">The sequence shown here is derived from an EMBL/GenBank/DDBJ whole genome shotgun (WGS) entry which is preliminary data.</text>
</comment>
<organism evidence="5 6">
    <name type="scientific">Devosia nitrariae</name>
    <dbReference type="NCBI Taxonomy" id="2071872"/>
    <lineage>
        <taxon>Bacteria</taxon>
        <taxon>Pseudomonadati</taxon>
        <taxon>Pseudomonadota</taxon>
        <taxon>Alphaproteobacteria</taxon>
        <taxon>Hyphomicrobiales</taxon>
        <taxon>Devosiaceae</taxon>
        <taxon>Devosia</taxon>
    </lineage>
</organism>
<evidence type="ECO:0000259" key="3">
    <source>
        <dbReference type="Pfam" id="PF02563"/>
    </source>
</evidence>
<feature type="signal peptide" evidence="2">
    <location>
        <begin position="1"/>
        <end position="30"/>
    </location>
</feature>
<dbReference type="Proteomes" id="UP001156691">
    <property type="component" value="Unassembled WGS sequence"/>
</dbReference>
<reference evidence="6" key="1">
    <citation type="journal article" date="2019" name="Int. J. Syst. Evol. Microbiol.">
        <title>The Global Catalogue of Microorganisms (GCM) 10K type strain sequencing project: providing services to taxonomists for standard genome sequencing and annotation.</title>
        <authorList>
            <consortium name="The Broad Institute Genomics Platform"/>
            <consortium name="The Broad Institute Genome Sequencing Center for Infectious Disease"/>
            <person name="Wu L."/>
            <person name="Ma J."/>
        </authorList>
    </citation>
    <scope>NUCLEOTIDE SEQUENCE [LARGE SCALE GENOMIC DNA]</scope>
    <source>
        <strain evidence="6">NBRC 112416</strain>
    </source>
</reference>
<feature type="chain" id="PRO_5046730658" description="Polysaccharide export protein" evidence="2">
    <location>
        <begin position="31"/>
        <end position="194"/>
    </location>
</feature>
<protein>
    <recommendedName>
        <fullName evidence="7">Polysaccharide export protein</fullName>
    </recommendedName>
</protein>
<evidence type="ECO:0000313" key="5">
    <source>
        <dbReference type="EMBL" id="GLQ56335.1"/>
    </source>
</evidence>
<dbReference type="PANTHER" id="PTHR33619:SF3">
    <property type="entry name" value="POLYSACCHARIDE EXPORT PROTEIN GFCE-RELATED"/>
    <property type="match status" value="1"/>
</dbReference>
<name>A0ABQ5W9W0_9HYPH</name>
<dbReference type="InterPro" id="IPR003715">
    <property type="entry name" value="Poly_export_N"/>
</dbReference>
<dbReference type="EMBL" id="BSNS01000020">
    <property type="protein sequence ID" value="GLQ56335.1"/>
    <property type="molecule type" value="Genomic_DNA"/>
</dbReference>
<evidence type="ECO:0000256" key="2">
    <source>
        <dbReference type="SAM" id="SignalP"/>
    </source>
</evidence>
<dbReference type="InterPro" id="IPR019554">
    <property type="entry name" value="Soluble_ligand-bd"/>
</dbReference>
<sequence>MQCLDPAGFFMRFMHFAFAVLLLLPLAACATTGPAAYLVETSGPYTLDSGDVVRVTVYGDANLTNTYRVDDSGAVAFPLVGPVNVRHQTTTAAAARLAAALANGYMRNPDVAVEVAEYRPFFVQGEVINSGQFPYAHGMSVRAAISLAGGFTETADRSRAILYRRQGHEMARGIVDLDFPIAPGDTIVIEERWF</sequence>